<dbReference type="Pfam" id="PF13556">
    <property type="entry name" value="HTH_30"/>
    <property type="match status" value="1"/>
</dbReference>
<dbReference type="InterPro" id="IPR025751">
    <property type="entry name" value="RsbRD_N_dom"/>
</dbReference>
<comment type="caution">
    <text evidence="5">The sequence shown here is derived from an EMBL/GenBank/DDBJ whole genome shotgun (WGS) entry which is preliminary data.</text>
</comment>
<dbReference type="EMBL" id="JAATJN010000001">
    <property type="protein sequence ID" value="NJC57068.1"/>
    <property type="molecule type" value="Genomic_DNA"/>
</dbReference>
<accession>A0A846S1Z7</accession>
<dbReference type="PANTHER" id="PTHR33744">
    <property type="entry name" value="CARBOHYDRATE DIACID REGULATOR"/>
    <property type="match status" value="1"/>
</dbReference>
<dbReference type="InterPro" id="IPR051448">
    <property type="entry name" value="CdaR-like_regulators"/>
</dbReference>
<evidence type="ECO:0000313" key="6">
    <source>
        <dbReference type="Proteomes" id="UP000576792"/>
    </source>
</evidence>
<evidence type="ECO:0000259" key="4">
    <source>
        <dbReference type="Pfam" id="PF17853"/>
    </source>
</evidence>
<dbReference type="Gene3D" id="1.10.10.2840">
    <property type="entry name" value="PucR C-terminal helix-turn-helix domain"/>
    <property type="match status" value="1"/>
</dbReference>
<keyword evidence="6" id="KW-1185">Reference proteome</keyword>
<feature type="domain" description="PucR C-terminal helix-turn-helix" evidence="2">
    <location>
        <begin position="350"/>
        <end position="407"/>
    </location>
</feature>
<comment type="similarity">
    <text evidence="1">Belongs to the CdaR family.</text>
</comment>
<reference evidence="5 6" key="1">
    <citation type="submission" date="2020-03" db="EMBL/GenBank/DDBJ databases">
        <title>Sequencing the genomes of 1000 actinobacteria strains.</title>
        <authorList>
            <person name="Klenk H.-P."/>
        </authorList>
    </citation>
    <scope>NUCLEOTIDE SEQUENCE [LARGE SCALE GENOMIC DNA]</scope>
    <source>
        <strain evidence="5 6">DSM 18964</strain>
    </source>
</reference>
<organism evidence="5 6">
    <name type="scientific">Brevibacterium marinum</name>
    <dbReference type="NCBI Taxonomy" id="418643"/>
    <lineage>
        <taxon>Bacteria</taxon>
        <taxon>Bacillati</taxon>
        <taxon>Actinomycetota</taxon>
        <taxon>Actinomycetes</taxon>
        <taxon>Micrococcales</taxon>
        <taxon>Brevibacteriaceae</taxon>
        <taxon>Brevibacterium</taxon>
    </lineage>
</organism>
<dbReference type="InterPro" id="IPR041522">
    <property type="entry name" value="CdaR_GGDEF"/>
</dbReference>
<dbReference type="PANTHER" id="PTHR33744:SF7">
    <property type="entry name" value="PUCR FAMILY TRANSCRIPTIONAL REGULATOR"/>
    <property type="match status" value="1"/>
</dbReference>
<feature type="domain" description="CdaR GGDEF-like" evidence="4">
    <location>
        <begin position="184"/>
        <end position="301"/>
    </location>
</feature>
<proteinExistence type="inferred from homology"/>
<evidence type="ECO:0000313" key="5">
    <source>
        <dbReference type="EMBL" id="NJC57068.1"/>
    </source>
</evidence>
<name>A0A846S1Z7_9MICO</name>
<feature type="domain" description="RsbT co-antagonist protein RsbRD N-terminal" evidence="3">
    <location>
        <begin position="32"/>
        <end position="165"/>
    </location>
</feature>
<sequence>MTEGEGASWQLADDSLTATVVDYLQTQAEKIGALLVDAYKAEIVDYRSLPEGFIDRDVAEMARRNLLTLLSWLSGEVDEKRSLEEFRNSAVRRFRQGVSVQSLLHAYRVWGQVVWSEISQLPECQASPSTGFAVAGEIMRYVNSVSLAVANSYLEESENVIQDRQLAERDVLEELISGSPLSARVNSYLSRLGMRLGQQHCVVLLRRRHSAVAEPHSTRDSLSAVRRLLPNAPSQRPLVGMREEEIVVVLHASGPHGTDIREVANTLAAELEGLVVGVSRVRGGEQGISLAYGEAADAVRVADFQSERRAFFYTDVLLQTVIEKSGLSGAILSETFDPLAEYDRRHSSDLVQTLQTYISHRFNLTRTAEQLNVRPNTVRYRLERIKEVSGRDANQSDDLVLLALGAKITSRTAGETHDRIFE</sequence>
<dbReference type="InterPro" id="IPR025736">
    <property type="entry name" value="PucR_C-HTH_dom"/>
</dbReference>
<evidence type="ECO:0000259" key="3">
    <source>
        <dbReference type="Pfam" id="PF14361"/>
    </source>
</evidence>
<gene>
    <name evidence="5" type="ORF">BKA07_002103</name>
</gene>
<dbReference type="RefSeq" id="WP_167950839.1">
    <property type="nucleotide sequence ID" value="NZ_BAAAPQ010000007.1"/>
</dbReference>
<evidence type="ECO:0000256" key="1">
    <source>
        <dbReference type="ARBA" id="ARBA00006754"/>
    </source>
</evidence>
<dbReference type="Pfam" id="PF17853">
    <property type="entry name" value="GGDEF_2"/>
    <property type="match status" value="1"/>
</dbReference>
<evidence type="ECO:0000259" key="2">
    <source>
        <dbReference type="Pfam" id="PF13556"/>
    </source>
</evidence>
<protein>
    <submittedName>
        <fullName evidence="5">Sugar diacid utilization regulator</fullName>
    </submittedName>
</protein>
<dbReference type="Proteomes" id="UP000576792">
    <property type="component" value="Unassembled WGS sequence"/>
</dbReference>
<dbReference type="AlphaFoldDB" id="A0A846S1Z7"/>
<dbReference type="InterPro" id="IPR042070">
    <property type="entry name" value="PucR_C-HTH_sf"/>
</dbReference>
<dbReference type="Pfam" id="PF14361">
    <property type="entry name" value="RsbRD_N"/>
    <property type="match status" value="1"/>
</dbReference>